<feature type="domain" description="FAD-binding FR-type" evidence="14">
    <location>
        <begin position="163"/>
        <end position="320"/>
    </location>
</feature>
<dbReference type="GO" id="GO:0016020">
    <property type="term" value="C:membrane"/>
    <property type="evidence" value="ECO:0007669"/>
    <property type="project" value="UniProtKB-SubCell"/>
</dbReference>
<feature type="transmembrane region" description="Helical" evidence="13">
    <location>
        <begin position="171"/>
        <end position="188"/>
    </location>
</feature>
<keyword evidence="9" id="KW-0560">Oxidoreductase</keyword>
<reference evidence="15" key="1">
    <citation type="submission" date="2020-04" db="EMBL/GenBank/DDBJ databases">
        <title>Deep metagenomics examines the oral microbiome during advanced dental caries in children, revealing novel taxa and co-occurrences with host molecules.</title>
        <authorList>
            <person name="Baker J.L."/>
            <person name="Morton J.T."/>
            <person name="Dinis M."/>
            <person name="Alvarez R."/>
            <person name="Tran N.C."/>
            <person name="Knight R."/>
            <person name="Edlund A."/>
        </authorList>
    </citation>
    <scope>NUCLEOTIDE SEQUENCE</scope>
    <source>
        <strain evidence="15">JCVI_32_bin.24</strain>
    </source>
</reference>
<keyword evidence="3" id="KW-0285">Flavoprotein</keyword>
<dbReference type="GO" id="GO:0050660">
    <property type="term" value="F:flavin adenine dinucleotide binding"/>
    <property type="evidence" value="ECO:0007669"/>
    <property type="project" value="TreeGrafter"/>
</dbReference>
<keyword evidence="5" id="KW-0001">2Fe-2S</keyword>
<dbReference type="AlphaFoldDB" id="A0A930BPX9"/>
<dbReference type="InterPro" id="IPR050415">
    <property type="entry name" value="MRET"/>
</dbReference>
<keyword evidence="6" id="KW-0479">Metal-binding</keyword>
<evidence type="ECO:0000256" key="5">
    <source>
        <dbReference type="ARBA" id="ARBA00022714"/>
    </source>
</evidence>
<evidence type="ECO:0000313" key="16">
    <source>
        <dbReference type="Proteomes" id="UP000718593"/>
    </source>
</evidence>
<evidence type="ECO:0000256" key="6">
    <source>
        <dbReference type="ARBA" id="ARBA00022723"/>
    </source>
</evidence>
<feature type="transmembrane region" description="Helical" evidence="13">
    <location>
        <begin position="194"/>
        <end position="215"/>
    </location>
</feature>
<evidence type="ECO:0000259" key="14">
    <source>
        <dbReference type="PROSITE" id="PS51384"/>
    </source>
</evidence>
<keyword evidence="11" id="KW-0411">Iron-sulfur</keyword>
<comment type="caution">
    <text evidence="15">The sequence shown here is derived from an EMBL/GenBank/DDBJ whole genome shotgun (WGS) entry which is preliminary data.</text>
</comment>
<dbReference type="GO" id="GO:0016491">
    <property type="term" value="F:oxidoreductase activity"/>
    <property type="evidence" value="ECO:0007669"/>
    <property type="project" value="UniProtKB-KW"/>
</dbReference>
<keyword evidence="4 13" id="KW-0812">Transmembrane</keyword>
<evidence type="ECO:0000256" key="1">
    <source>
        <dbReference type="ARBA" id="ARBA00001974"/>
    </source>
</evidence>
<organism evidence="15 16">
    <name type="scientific">Dechloromonas agitata</name>
    <dbReference type="NCBI Taxonomy" id="73030"/>
    <lineage>
        <taxon>Bacteria</taxon>
        <taxon>Pseudomonadati</taxon>
        <taxon>Pseudomonadota</taxon>
        <taxon>Betaproteobacteria</taxon>
        <taxon>Rhodocyclales</taxon>
        <taxon>Azonexaceae</taxon>
        <taxon>Dechloromonas</taxon>
    </lineage>
</organism>
<evidence type="ECO:0000256" key="13">
    <source>
        <dbReference type="SAM" id="Phobius"/>
    </source>
</evidence>
<evidence type="ECO:0000256" key="8">
    <source>
        <dbReference type="ARBA" id="ARBA00022989"/>
    </source>
</evidence>
<evidence type="ECO:0000256" key="9">
    <source>
        <dbReference type="ARBA" id="ARBA00023002"/>
    </source>
</evidence>
<dbReference type="InterPro" id="IPR017927">
    <property type="entry name" value="FAD-bd_FR_type"/>
</dbReference>
<evidence type="ECO:0000256" key="10">
    <source>
        <dbReference type="ARBA" id="ARBA00023004"/>
    </source>
</evidence>
<protein>
    <submittedName>
        <fullName evidence="15">Ferric reductase-like transmembrane domain-containing protein</fullName>
    </submittedName>
</protein>
<evidence type="ECO:0000256" key="7">
    <source>
        <dbReference type="ARBA" id="ARBA00022827"/>
    </source>
</evidence>
<keyword evidence="12 13" id="KW-0472">Membrane</keyword>
<feature type="transmembrane region" description="Helical" evidence="13">
    <location>
        <begin position="81"/>
        <end position="97"/>
    </location>
</feature>
<keyword evidence="7" id="KW-0274">FAD</keyword>
<evidence type="ECO:0000256" key="3">
    <source>
        <dbReference type="ARBA" id="ARBA00022630"/>
    </source>
</evidence>
<dbReference type="InterPro" id="IPR039261">
    <property type="entry name" value="FNR_nucleotide-bd"/>
</dbReference>
<dbReference type="CDD" id="cd06198">
    <property type="entry name" value="FNR_like_3"/>
    <property type="match status" value="1"/>
</dbReference>
<sequence length="441" mass="48906">MKSIKVALWGSLGLISLLWLISEQASFAALAGFFDWRNVLVQYSGVVSITVMSLAMILAARPRIAERLFGGLDKTYRLHKWLGIAALVVSVSHWLIAKGPKWAVGLGWLERRGCPPRPHLPDGSLQQLLASQRGLAESVGEWAFYAALVLMVLALVKYFPYRRFFQTHRILAITYLAFVFHAVILLKFDDWTRPVGLVVGVLMVLGSISAVLCLARRHLSGRPVAGRVASCEWQGELATLAVDIQLDAGWPGHQAGQFAFVTFHADEGSHPYTLASAWQGDGQLRLLIKALGDYTRTLPDRLAVGDRVVVEGPYGCFTFAGEGKRQIWVSGGIGITPFVARMQALAREADGKPVDLFHCTGQMNDAVLGRLQEDARLAGVSLHLYWRKRFEVRHLLETVADWREADIWFCGPAPFGRQLRAALLALGLPAGRFHQELFEMR</sequence>
<evidence type="ECO:0000313" key="15">
    <source>
        <dbReference type="EMBL" id="MBF1163537.1"/>
    </source>
</evidence>
<dbReference type="InterPro" id="IPR013130">
    <property type="entry name" value="Fe3_Rdtase_TM_dom"/>
</dbReference>
<evidence type="ECO:0000256" key="11">
    <source>
        <dbReference type="ARBA" id="ARBA00023014"/>
    </source>
</evidence>
<dbReference type="PANTHER" id="PTHR47354">
    <property type="entry name" value="NADH OXIDOREDUCTASE HCR"/>
    <property type="match status" value="1"/>
</dbReference>
<name>A0A930BPX9_9RHOO</name>
<evidence type="ECO:0000256" key="12">
    <source>
        <dbReference type="ARBA" id="ARBA00023136"/>
    </source>
</evidence>
<accession>A0A930BPX9</accession>
<feature type="transmembrane region" description="Helical" evidence="13">
    <location>
        <begin position="41"/>
        <end position="60"/>
    </location>
</feature>
<dbReference type="EMBL" id="JABZMI010000003">
    <property type="protein sequence ID" value="MBF1163537.1"/>
    <property type="molecule type" value="Genomic_DNA"/>
</dbReference>
<dbReference type="Pfam" id="PF08022">
    <property type="entry name" value="FAD_binding_8"/>
    <property type="match status" value="1"/>
</dbReference>
<feature type="transmembrane region" description="Helical" evidence="13">
    <location>
        <begin position="142"/>
        <end position="159"/>
    </location>
</feature>
<dbReference type="Gene3D" id="2.40.30.10">
    <property type="entry name" value="Translation factors"/>
    <property type="match status" value="1"/>
</dbReference>
<dbReference type="Gene3D" id="3.40.50.80">
    <property type="entry name" value="Nucleotide-binding domain of ferredoxin-NADP reductase (FNR) module"/>
    <property type="match status" value="1"/>
</dbReference>
<evidence type="ECO:0000256" key="4">
    <source>
        <dbReference type="ARBA" id="ARBA00022692"/>
    </source>
</evidence>
<dbReference type="PRINTS" id="PR00409">
    <property type="entry name" value="PHDIOXRDTASE"/>
</dbReference>
<keyword evidence="8 13" id="KW-1133">Transmembrane helix</keyword>
<dbReference type="SUPFAM" id="SSF52343">
    <property type="entry name" value="Ferredoxin reductase-like, C-terminal NADP-linked domain"/>
    <property type="match status" value="1"/>
</dbReference>
<comment type="subcellular location">
    <subcellularLocation>
        <location evidence="2">Membrane</location>
        <topology evidence="2">Multi-pass membrane protein</topology>
    </subcellularLocation>
</comment>
<comment type="cofactor">
    <cofactor evidence="1">
        <name>FAD</name>
        <dbReference type="ChEBI" id="CHEBI:57692"/>
    </cofactor>
</comment>
<proteinExistence type="predicted"/>
<dbReference type="GO" id="GO:0046872">
    <property type="term" value="F:metal ion binding"/>
    <property type="evidence" value="ECO:0007669"/>
    <property type="project" value="UniProtKB-KW"/>
</dbReference>
<dbReference type="SUPFAM" id="SSF63380">
    <property type="entry name" value="Riboflavin synthase domain-like"/>
    <property type="match status" value="1"/>
</dbReference>
<dbReference type="InterPro" id="IPR017938">
    <property type="entry name" value="Riboflavin_synthase-like_b-brl"/>
</dbReference>
<dbReference type="PANTHER" id="PTHR47354:SF8">
    <property type="entry name" value="1,2-PHENYLACETYL-COA EPOXIDASE, SUBUNIT E"/>
    <property type="match status" value="1"/>
</dbReference>
<dbReference type="GO" id="GO:0051537">
    <property type="term" value="F:2 iron, 2 sulfur cluster binding"/>
    <property type="evidence" value="ECO:0007669"/>
    <property type="project" value="UniProtKB-KW"/>
</dbReference>
<gene>
    <name evidence="15" type="ORF">HXL68_00705</name>
</gene>
<keyword evidence="10" id="KW-0408">Iron</keyword>
<dbReference type="InterPro" id="IPR013112">
    <property type="entry name" value="FAD-bd_8"/>
</dbReference>
<evidence type="ECO:0000256" key="2">
    <source>
        <dbReference type="ARBA" id="ARBA00004141"/>
    </source>
</evidence>
<dbReference type="Proteomes" id="UP000718593">
    <property type="component" value="Unassembled WGS sequence"/>
</dbReference>
<dbReference type="Pfam" id="PF01794">
    <property type="entry name" value="Ferric_reduct"/>
    <property type="match status" value="1"/>
</dbReference>
<dbReference type="PROSITE" id="PS51384">
    <property type="entry name" value="FAD_FR"/>
    <property type="match status" value="1"/>
</dbReference>